<sequence length="191" mass="20560">MHGEAGAEVEVVERRITQRLRRVRLERGLTLEQVAAPAGVSAGYLSRVEQGHRVPSIGTLVVLARSLDVSVAELLADDRTSPVVRGGEAPRFTQGDAELVQVSRPTRAALIDATVLRLRDGAVPPRPAVHGGEEWLHVLHGTLELSLGDDRYVLGSGDSAQFDGTTPHVLRGAPDVEVLVVIARDRTADHR</sequence>
<dbReference type="SUPFAM" id="SSF47413">
    <property type="entry name" value="lambda repressor-like DNA-binding domains"/>
    <property type="match status" value="1"/>
</dbReference>
<protein>
    <submittedName>
        <fullName evidence="3">Helix-turn-helix domain-containing protein</fullName>
    </submittedName>
</protein>
<dbReference type="InterPro" id="IPR013096">
    <property type="entry name" value="Cupin_2"/>
</dbReference>
<name>A0ABV9ZBR7_9PSEU</name>
<dbReference type="EMBL" id="JBHSKG010000005">
    <property type="protein sequence ID" value="MFC5139046.1"/>
    <property type="molecule type" value="Genomic_DNA"/>
</dbReference>
<dbReference type="PROSITE" id="PS50943">
    <property type="entry name" value="HTH_CROC1"/>
    <property type="match status" value="1"/>
</dbReference>
<keyword evidence="1" id="KW-0238">DNA-binding</keyword>
<gene>
    <name evidence="3" type="ORF">ACFPK1_12460</name>
</gene>
<dbReference type="SMART" id="SM00530">
    <property type="entry name" value="HTH_XRE"/>
    <property type="match status" value="1"/>
</dbReference>
<dbReference type="InterPro" id="IPR001387">
    <property type="entry name" value="Cro/C1-type_HTH"/>
</dbReference>
<evidence type="ECO:0000313" key="4">
    <source>
        <dbReference type="Proteomes" id="UP001596175"/>
    </source>
</evidence>
<dbReference type="PANTHER" id="PTHR46797">
    <property type="entry name" value="HTH-TYPE TRANSCRIPTIONAL REGULATOR"/>
    <property type="match status" value="1"/>
</dbReference>
<dbReference type="Gene3D" id="2.60.120.10">
    <property type="entry name" value="Jelly Rolls"/>
    <property type="match status" value="1"/>
</dbReference>
<proteinExistence type="predicted"/>
<reference evidence="4" key="1">
    <citation type="journal article" date="2019" name="Int. J. Syst. Evol. Microbiol.">
        <title>The Global Catalogue of Microorganisms (GCM) 10K type strain sequencing project: providing services to taxonomists for standard genome sequencing and annotation.</title>
        <authorList>
            <consortium name="The Broad Institute Genomics Platform"/>
            <consortium name="The Broad Institute Genome Sequencing Center for Infectious Disease"/>
            <person name="Wu L."/>
            <person name="Ma J."/>
        </authorList>
    </citation>
    <scope>NUCLEOTIDE SEQUENCE [LARGE SCALE GENOMIC DNA]</scope>
    <source>
        <strain evidence="4">XZYJ18</strain>
    </source>
</reference>
<feature type="domain" description="HTH cro/C1-type" evidence="2">
    <location>
        <begin position="20"/>
        <end position="74"/>
    </location>
</feature>
<keyword evidence="4" id="KW-1185">Reference proteome</keyword>
<evidence type="ECO:0000259" key="2">
    <source>
        <dbReference type="PROSITE" id="PS50943"/>
    </source>
</evidence>
<dbReference type="CDD" id="cd02209">
    <property type="entry name" value="cupin_XRE_C"/>
    <property type="match status" value="1"/>
</dbReference>
<accession>A0ABV9ZBR7</accession>
<organism evidence="3 4">
    <name type="scientific">Actinomycetospora rhizophila</name>
    <dbReference type="NCBI Taxonomy" id="1416876"/>
    <lineage>
        <taxon>Bacteria</taxon>
        <taxon>Bacillati</taxon>
        <taxon>Actinomycetota</taxon>
        <taxon>Actinomycetes</taxon>
        <taxon>Pseudonocardiales</taxon>
        <taxon>Pseudonocardiaceae</taxon>
        <taxon>Actinomycetospora</taxon>
    </lineage>
</organism>
<dbReference type="Gene3D" id="1.10.260.40">
    <property type="entry name" value="lambda repressor-like DNA-binding domains"/>
    <property type="match status" value="1"/>
</dbReference>
<dbReference type="SUPFAM" id="SSF51182">
    <property type="entry name" value="RmlC-like cupins"/>
    <property type="match status" value="1"/>
</dbReference>
<dbReference type="Pfam" id="PF07883">
    <property type="entry name" value="Cupin_2"/>
    <property type="match status" value="1"/>
</dbReference>
<evidence type="ECO:0000313" key="3">
    <source>
        <dbReference type="EMBL" id="MFC5139046.1"/>
    </source>
</evidence>
<dbReference type="InterPro" id="IPR011051">
    <property type="entry name" value="RmlC_Cupin_sf"/>
</dbReference>
<comment type="caution">
    <text evidence="3">The sequence shown here is derived from an EMBL/GenBank/DDBJ whole genome shotgun (WGS) entry which is preliminary data.</text>
</comment>
<evidence type="ECO:0000256" key="1">
    <source>
        <dbReference type="ARBA" id="ARBA00023125"/>
    </source>
</evidence>
<dbReference type="InterPro" id="IPR050807">
    <property type="entry name" value="TransReg_Diox_bact_type"/>
</dbReference>
<dbReference type="CDD" id="cd00093">
    <property type="entry name" value="HTH_XRE"/>
    <property type="match status" value="1"/>
</dbReference>
<dbReference type="RefSeq" id="WP_378021237.1">
    <property type="nucleotide sequence ID" value="NZ_JBHSKG010000005.1"/>
</dbReference>
<dbReference type="InterPro" id="IPR014710">
    <property type="entry name" value="RmlC-like_jellyroll"/>
</dbReference>
<dbReference type="Proteomes" id="UP001596175">
    <property type="component" value="Unassembled WGS sequence"/>
</dbReference>
<dbReference type="PANTHER" id="PTHR46797:SF1">
    <property type="entry name" value="METHYLPHOSPHONATE SYNTHASE"/>
    <property type="match status" value="1"/>
</dbReference>
<dbReference type="InterPro" id="IPR010982">
    <property type="entry name" value="Lambda_DNA-bd_dom_sf"/>
</dbReference>
<dbReference type="Pfam" id="PF01381">
    <property type="entry name" value="HTH_3"/>
    <property type="match status" value="1"/>
</dbReference>